<dbReference type="Proteomes" id="UP000518300">
    <property type="component" value="Unassembled WGS sequence"/>
</dbReference>
<sequence length="557" mass="60371">MSFDFRAILQQVEQAAPAEALPDWLQRSWTDPEGFAAALAPAHAGRGAPFKSRTGQHHDFFHDLIGRHATTERIALRAYDRAVGWRTLSYRQLHEQAARRATAWEQRGVKPGARVCLLYHPGPELWVSLGAALGLGACVSLLPPVGRRFVSRRLAVLDPEHVAAEPHQAPFLGPYAPRLLPTAGPATPALASHSYKPEARVGLLFSPLVNPPSTPVPLRAGDAWLGALVDGALTFALAPGDHLAAPGFHPLQHLPALIFTTLLRGATYLHLELSDLEERPTLLTEYPVRALGVTPALRDLLLRTRTPLRNVGGWFRNPEGPLDWQAWRAWVKGCGLESVPCSNVLVDAAAGGAVLASPRRVGDVHTEVAPAPGRRWALKDLNGSGQPAAGDMGLFTLLPAEGRPPGHVVLSCVRQRYHYGGTLEPRREGRVLPAAEVTEALEGVEPPCSTSLLTVPTGGLGGELRSVLLVFTGSPSEGAQPSLAELRRRFELQLGTEFVPDRFEVFPLYPRLREGRVDDAWCHTQYLTGALYQKAGAPLFQTLTALRARLRQAPGAH</sequence>
<evidence type="ECO:0000313" key="2">
    <source>
        <dbReference type="EMBL" id="NMO18643.1"/>
    </source>
</evidence>
<dbReference type="InterPro" id="IPR042099">
    <property type="entry name" value="ANL_N_sf"/>
</dbReference>
<evidence type="ECO:0000259" key="1">
    <source>
        <dbReference type="Pfam" id="PF00501"/>
    </source>
</evidence>
<reference evidence="2 3" key="1">
    <citation type="submission" date="2020-04" db="EMBL/GenBank/DDBJ databases">
        <title>Draft genome of Pyxidicoccus fallax type strain.</title>
        <authorList>
            <person name="Whitworth D.E."/>
        </authorList>
    </citation>
    <scope>NUCLEOTIDE SEQUENCE [LARGE SCALE GENOMIC DNA]</scope>
    <source>
        <strain evidence="2 3">DSM 14698</strain>
    </source>
</reference>
<dbReference type="InterPro" id="IPR000873">
    <property type="entry name" value="AMP-dep_synth/lig_dom"/>
</dbReference>
<accession>A0A848LLW8</accession>
<dbReference type="AlphaFoldDB" id="A0A848LLW8"/>
<dbReference type="SUPFAM" id="SSF56801">
    <property type="entry name" value="Acetyl-CoA synthetase-like"/>
    <property type="match status" value="1"/>
</dbReference>
<protein>
    <submittedName>
        <fullName evidence="2">AMP-binding protein</fullName>
    </submittedName>
</protein>
<keyword evidence="3" id="KW-1185">Reference proteome</keyword>
<dbReference type="RefSeq" id="WP_169347906.1">
    <property type="nucleotide sequence ID" value="NZ_JABBJJ010000145.1"/>
</dbReference>
<evidence type="ECO:0000313" key="3">
    <source>
        <dbReference type="Proteomes" id="UP000518300"/>
    </source>
</evidence>
<name>A0A848LLW8_9BACT</name>
<comment type="caution">
    <text evidence="2">The sequence shown here is derived from an EMBL/GenBank/DDBJ whole genome shotgun (WGS) entry which is preliminary data.</text>
</comment>
<gene>
    <name evidence="2" type="ORF">HG543_27830</name>
</gene>
<dbReference type="Pfam" id="PF00501">
    <property type="entry name" value="AMP-binding"/>
    <property type="match status" value="1"/>
</dbReference>
<proteinExistence type="predicted"/>
<organism evidence="2 3">
    <name type="scientific">Pyxidicoccus fallax</name>
    <dbReference type="NCBI Taxonomy" id="394095"/>
    <lineage>
        <taxon>Bacteria</taxon>
        <taxon>Pseudomonadati</taxon>
        <taxon>Myxococcota</taxon>
        <taxon>Myxococcia</taxon>
        <taxon>Myxococcales</taxon>
        <taxon>Cystobacterineae</taxon>
        <taxon>Myxococcaceae</taxon>
        <taxon>Pyxidicoccus</taxon>
    </lineage>
</organism>
<feature type="domain" description="AMP-dependent synthetase/ligase" evidence="1">
    <location>
        <begin position="72"/>
        <end position="144"/>
    </location>
</feature>
<dbReference type="EMBL" id="JABBJJ010000145">
    <property type="protein sequence ID" value="NMO18643.1"/>
    <property type="molecule type" value="Genomic_DNA"/>
</dbReference>
<dbReference type="Gene3D" id="3.40.50.12780">
    <property type="entry name" value="N-terminal domain of ligase-like"/>
    <property type="match status" value="1"/>
</dbReference>